<name>A0A5C4M9W1_9PSEU</name>
<feature type="compositionally biased region" description="Low complexity" evidence="10">
    <location>
        <begin position="516"/>
        <end position="525"/>
    </location>
</feature>
<evidence type="ECO:0000256" key="5">
    <source>
        <dbReference type="ARBA" id="ARBA00022741"/>
    </source>
</evidence>
<comment type="similarity">
    <text evidence="2">Belongs to the EccB family.</text>
</comment>
<dbReference type="PANTHER" id="PTHR40765">
    <property type="entry name" value="ESX-2 SECRETION SYSTEM ATPASE ECCB2"/>
    <property type="match status" value="1"/>
</dbReference>
<evidence type="ECO:0000256" key="1">
    <source>
        <dbReference type="ARBA" id="ARBA00004162"/>
    </source>
</evidence>
<dbReference type="EMBL" id="VDFW01000003">
    <property type="protein sequence ID" value="TNC28719.1"/>
    <property type="molecule type" value="Genomic_DNA"/>
</dbReference>
<dbReference type="GO" id="GO:0005886">
    <property type="term" value="C:plasma membrane"/>
    <property type="evidence" value="ECO:0007669"/>
    <property type="project" value="UniProtKB-SubCell"/>
</dbReference>
<keyword evidence="3" id="KW-1003">Cell membrane</keyword>
<dbReference type="OrthoDB" id="3847604at2"/>
<evidence type="ECO:0000256" key="4">
    <source>
        <dbReference type="ARBA" id="ARBA00022692"/>
    </source>
</evidence>
<dbReference type="NCBIfam" id="TIGR03919">
    <property type="entry name" value="T7SS_EccB"/>
    <property type="match status" value="1"/>
</dbReference>
<gene>
    <name evidence="12" type="primary">eccB</name>
    <name evidence="12" type="ORF">FG385_05575</name>
</gene>
<evidence type="ECO:0000256" key="2">
    <source>
        <dbReference type="ARBA" id="ARBA00008149"/>
    </source>
</evidence>
<feature type="transmembrane region" description="Helical" evidence="11">
    <location>
        <begin position="43"/>
        <end position="64"/>
    </location>
</feature>
<dbReference type="Pfam" id="PF05108">
    <property type="entry name" value="T7SS_ESX1_EccB"/>
    <property type="match status" value="1"/>
</dbReference>
<dbReference type="PANTHER" id="PTHR40765:SF2">
    <property type="entry name" value="ESX-2 SECRETION SYSTEM ATPASE ECCB2"/>
    <property type="match status" value="1"/>
</dbReference>
<dbReference type="InterPro" id="IPR007795">
    <property type="entry name" value="T7SS_EccB"/>
</dbReference>
<evidence type="ECO:0000256" key="8">
    <source>
        <dbReference type="ARBA" id="ARBA00022989"/>
    </source>
</evidence>
<organism evidence="12 13">
    <name type="scientific">Amycolatopsis alkalitolerans</name>
    <dbReference type="NCBI Taxonomy" id="2547244"/>
    <lineage>
        <taxon>Bacteria</taxon>
        <taxon>Bacillati</taxon>
        <taxon>Actinomycetota</taxon>
        <taxon>Actinomycetes</taxon>
        <taxon>Pseudonocardiales</taxon>
        <taxon>Pseudonocardiaceae</taxon>
        <taxon>Amycolatopsis</taxon>
    </lineage>
</organism>
<dbReference type="Gene3D" id="2.40.50.910">
    <property type="entry name" value="Type VII secretion system EccB, repeat 3 domain"/>
    <property type="match status" value="1"/>
</dbReference>
<keyword evidence="9 11" id="KW-0472">Membrane</keyword>
<dbReference type="InterPro" id="IPR044857">
    <property type="entry name" value="T7SS_EccB_R1"/>
</dbReference>
<dbReference type="GO" id="GO:0005576">
    <property type="term" value="C:extracellular region"/>
    <property type="evidence" value="ECO:0007669"/>
    <property type="project" value="TreeGrafter"/>
</dbReference>
<evidence type="ECO:0000256" key="10">
    <source>
        <dbReference type="SAM" id="MobiDB-lite"/>
    </source>
</evidence>
<reference evidence="12 13" key="1">
    <citation type="submission" date="2019-06" db="EMBL/GenBank/DDBJ databases">
        <title>Amycolatopsis alkalitolerans sp. nov., isolated from Gastrodia elata Blume.</title>
        <authorList>
            <person name="Narsing Rao M.P."/>
            <person name="Li W.J."/>
        </authorList>
    </citation>
    <scope>NUCLEOTIDE SEQUENCE [LARGE SCALE GENOMIC DNA]</scope>
    <source>
        <strain evidence="12 13">SYSUP0005</strain>
    </source>
</reference>
<evidence type="ECO:0000256" key="6">
    <source>
        <dbReference type="ARBA" id="ARBA00022801"/>
    </source>
</evidence>
<evidence type="ECO:0000256" key="3">
    <source>
        <dbReference type="ARBA" id="ARBA00022475"/>
    </source>
</evidence>
<dbReference type="AlphaFoldDB" id="A0A5C4M9W1"/>
<dbReference type="GO" id="GO:0005524">
    <property type="term" value="F:ATP binding"/>
    <property type="evidence" value="ECO:0007669"/>
    <property type="project" value="UniProtKB-KW"/>
</dbReference>
<keyword evidence="13" id="KW-1185">Reference proteome</keyword>
<evidence type="ECO:0000313" key="12">
    <source>
        <dbReference type="EMBL" id="TNC28719.1"/>
    </source>
</evidence>
<comment type="subcellular location">
    <subcellularLocation>
        <location evidence="1">Cell membrane</location>
        <topology evidence="1">Single-pass membrane protein</topology>
    </subcellularLocation>
</comment>
<dbReference type="Proteomes" id="UP000305546">
    <property type="component" value="Unassembled WGS sequence"/>
</dbReference>
<proteinExistence type="inferred from homology"/>
<protein>
    <submittedName>
        <fullName evidence="12">Type VII secretion protein EccB</fullName>
    </submittedName>
</protein>
<dbReference type="GO" id="GO:0016787">
    <property type="term" value="F:hydrolase activity"/>
    <property type="evidence" value="ECO:0007669"/>
    <property type="project" value="UniProtKB-KW"/>
</dbReference>
<dbReference type="InterPro" id="IPR042485">
    <property type="entry name" value="T7SS_EccB_R3"/>
</dbReference>
<dbReference type="RefSeq" id="WP_139095490.1">
    <property type="nucleotide sequence ID" value="NZ_VDFW01000003.1"/>
</dbReference>
<sequence>MPSTPTTKSQVQAYRFVLRRMQSALVRRDAVMLHDPMRTHGRATLVGFILGLLGAVGFIVFGLISPSPSVPDSGIVIGEQSGTIYVVSGTPKSLTPTFNLASARLLLLSQSQGGGGQISPPTVVPDSALEDIPHNRRTGIVDGPQLLPTADQRISDNWGVCDNLTINKNLPDTLQLPQAKNETTVYAGVPNLGTELSTNSAVLAKADNGKFYLIYRLASNPNDPNADTVRAAVDPTQTAVISVFGLSPQLVRPISIGLLNAIPEVTPLAPPVAPNQGAASQFPKLQAEGLKVGNVFKVNTTSGAPDVYVVLTNGIQRVSPAVGDLIRAAQPGSKNIPLLGPNEINGIEQVQPTAPGALPVNTMPSQVPTILDPLKSPTTCLGWSVVNNEPHTVVSVGEQLPTPPNAKLIDIGKPGPTGLKIDHFYLPPGRAAVVQSATSAASFNKGPMSLVTDNGLVYGIPDANTLKGLGLDNPPPRPAPDAILQLLPTGSSLNVTDARRSYDDIPVDPNAGTYPAQQSQAATAGTGTGNGN</sequence>
<comment type="caution">
    <text evidence="12">The sequence shown here is derived from an EMBL/GenBank/DDBJ whole genome shotgun (WGS) entry which is preliminary data.</text>
</comment>
<evidence type="ECO:0000256" key="11">
    <source>
        <dbReference type="SAM" id="Phobius"/>
    </source>
</evidence>
<evidence type="ECO:0000256" key="7">
    <source>
        <dbReference type="ARBA" id="ARBA00022840"/>
    </source>
</evidence>
<evidence type="ECO:0000313" key="13">
    <source>
        <dbReference type="Proteomes" id="UP000305546"/>
    </source>
</evidence>
<keyword evidence="5" id="KW-0547">Nucleotide-binding</keyword>
<feature type="region of interest" description="Disordered" evidence="10">
    <location>
        <begin position="501"/>
        <end position="532"/>
    </location>
</feature>
<accession>A0A5C4M9W1</accession>
<dbReference type="Gene3D" id="3.30.2390.20">
    <property type="entry name" value="Type VII secretion system EccB, repeat 1 domain"/>
    <property type="match status" value="1"/>
</dbReference>
<keyword evidence="4 11" id="KW-0812">Transmembrane</keyword>
<keyword evidence="7" id="KW-0067">ATP-binding</keyword>
<keyword evidence="6" id="KW-0378">Hydrolase</keyword>
<evidence type="ECO:0000256" key="9">
    <source>
        <dbReference type="ARBA" id="ARBA00023136"/>
    </source>
</evidence>
<keyword evidence="8 11" id="KW-1133">Transmembrane helix</keyword>